<evidence type="ECO:0000313" key="2">
    <source>
        <dbReference type="EMBL" id="RXQ26917.1"/>
    </source>
</evidence>
<protein>
    <submittedName>
        <fullName evidence="2">Uncharacterized protein</fullName>
    </submittedName>
</protein>
<reference evidence="2 3" key="1">
    <citation type="submission" date="2018-12" db="EMBL/GenBank/DDBJ databases">
        <title>Identification of serotype of rogose Salmonella by whole genome sequencing.</title>
        <authorList>
            <person name="Sacchi C.T."/>
            <person name="Goncalves C.R."/>
            <person name="Tiba-Casas M.R."/>
        </authorList>
    </citation>
    <scope>NUCLEOTIDE SEQUENCE [LARGE SCALE GENOMIC DNA]</scope>
    <source>
        <strain evidence="2 3">169_17</strain>
    </source>
</reference>
<dbReference type="AlphaFoldDB" id="A0A3V8I915"/>
<feature type="region of interest" description="Disordered" evidence="1">
    <location>
        <begin position="1"/>
        <end position="20"/>
    </location>
</feature>
<dbReference type="RefSeq" id="WP_127174295.1">
    <property type="nucleotide sequence ID" value="NZ_JASMSH010000026.1"/>
</dbReference>
<dbReference type="EMBL" id="RSEO01000034">
    <property type="protein sequence ID" value="RXQ26917.1"/>
    <property type="molecule type" value="Genomic_DNA"/>
</dbReference>
<comment type="caution">
    <text evidence="2">The sequence shown here is derived from an EMBL/GenBank/DDBJ whole genome shotgun (WGS) entry which is preliminary data.</text>
</comment>
<accession>A0A3V8I915</accession>
<evidence type="ECO:0000313" key="3">
    <source>
        <dbReference type="Proteomes" id="UP000290660"/>
    </source>
</evidence>
<sequence length="63" mass="6863">MILPVNNNPGRIPTLAPETPAATGKDYSAIWQARAKEAPAGSHELREIAFERLQACLTKQECS</sequence>
<name>A0A3V8I915_SALER</name>
<organism evidence="2 3">
    <name type="scientific">Salmonella enterica</name>
    <name type="common">Salmonella choleraesuis</name>
    <dbReference type="NCBI Taxonomy" id="28901"/>
    <lineage>
        <taxon>Bacteria</taxon>
        <taxon>Pseudomonadati</taxon>
        <taxon>Pseudomonadota</taxon>
        <taxon>Gammaproteobacteria</taxon>
        <taxon>Enterobacterales</taxon>
        <taxon>Enterobacteriaceae</taxon>
        <taxon>Salmonella</taxon>
    </lineage>
</organism>
<evidence type="ECO:0000256" key="1">
    <source>
        <dbReference type="SAM" id="MobiDB-lite"/>
    </source>
</evidence>
<proteinExistence type="predicted"/>
<dbReference type="Proteomes" id="UP000290660">
    <property type="component" value="Unassembled WGS sequence"/>
</dbReference>
<gene>
    <name evidence="2" type="ORF">EI538_21095</name>
</gene>